<dbReference type="InterPro" id="IPR003828">
    <property type="entry name" value="QueH"/>
</dbReference>
<evidence type="ECO:0000256" key="10">
    <source>
        <dbReference type="ARBA" id="ARBA00023002"/>
    </source>
</evidence>
<feature type="binding site" evidence="17">
    <location>
        <position position="89"/>
    </location>
    <ligand>
        <name>[4Fe-4S] cluster</name>
        <dbReference type="ChEBI" id="CHEBI:49883"/>
    </ligand>
</feature>
<feature type="binding site" evidence="17">
    <location>
        <position position="9"/>
    </location>
    <ligand>
        <name>[4Fe-4S] cluster</name>
        <dbReference type="ChEBI" id="CHEBI:49883"/>
    </ligand>
</feature>
<dbReference type="Proteomes" id="UP000002043">
    <property type="component" value="Chromosome"/>
</dbReference>
<evidence type="ECO:0000256" key="1">
    <source>
        <dbReference type="ARBA" id="ARBA00002268"/>
    </source>
</evidence>
<feature type="binding site" evidence="17">
    <location>
        <position position="8"/>
    </location>
    <ligand>
        <name>[4Fe-4S] cluster</name>
        <dbReference type="ChEBI" id="CHEBI:49883"/>
    </ligand>
</feature>
<feature type="disulfide bond" description="Redox-active" evidence="17">
    <location>
        <begin position="171"/>
        <end position="173"/>
    </location>
</feature>
<evidence type="ECO:0000256" key="4">
    <source>
        <dbReference type="ARBA" id="ARBA00012622"/>
    </source>
</evidence>
<dbReference type="GO" id="GO:0046872">
    <property type="term" value="F:metal ion binding"/>
    <property type="evidence" value="ECO:0007669"/>
    <property type="project" value="UniProtKB-KW"/>
</dbReference>
<dbReference type="EMBL" id="CP001931">
    <property type="protein sequence ID" value="ADC89417.1"/>
    <property type="molecule type" value="Genomic_DNA"/>
</dbReference>
<comment type="pathway">
    <text evidence="2 17">tRNA modification; tRNA-queuosine biosynthesis.</text>
</comment>
<dbReference type="AlphaFoldDB" id="D3SQI0"/>
<evidence type="ECO:0000256" key="12">
    <source>
        <dbReference type="ARBA" id="ARBA00023014"/>
    </source>
</evidence>
<comment type="similarity">
    <text evidence="3 17">Belongs to the QueH family.</text>
</comment>
<evidence type="ECO:0000256" key="7">
    <source>
        <dbReference type="ARBA" id="ARBA00022694"/>
    </source>
</evidence>
<evidence type="ECO:0000256" key="6">
    <source>
        <dbReference type="ARBA" id="ARBA00022485"/>
    </source>
</evidence>
<sequence length="428" mass="48940">MKILVHICCAPDAIYFLKRLREDNPSAELVGFFYDPNIHPYEEYLLRLTETKRACEELGIPLYEGEYDVENWMMAVKGLEKEPERGERCKVCFDMRLVRTAVFGKEIGATHMTTTLLMSPKKDLRVLSYVGTRVAQQYGMQFLAPDYRKGGGTQEMFRLSREMEFYHQDYCGCVYALFQQKKGDVQWDLVSFGGRRPGSKEETLFIKEVRLFAETRSLPCREWEFSFLNWRVLQGYIKVGEEVIPSLVVPFSRSVKGILKTEAQEERGRVIFFQKGGLKVILSESLKDEPITVLKGLTDPAFRVPSQWRERLLTERVTVQLTTEIFSDTSRVLVVGDPEAQELIGIPADTLQDNRGPYLSSVLELIEKNLQLVVASRVAFVLLGAYSLGAPSLHFLQERLDRTVKVLPYDPSLWPQATEDPSLAASYS</sequence>
<keyword evidence="10 17" id="KW-0560">Oxidoreductase</keyword>
<evidence type="ECO:0000256" key="13">
    <source>
        <dbReference type="ARBA" id="ARBA00023157"/>
    </source>
</evidence>
<evidence type="ECO:0000256" key="17">
    <source>
        <dbReference type="HAMAP-Rule" id="MF_02089"/>
    </source>
</evidence>
<evidence type="ECO:0000256" key="16">
    <source>
        <dbReference type="ARBA" id="ARBA00047415"/>
    </source>
</evidence>
<gene>
    <name evidence="17" type="primary">queH</name>
    <name evidence="18" type="ordered locus">Thal_0784</name>
</gene>
<dbReference type="GO" id="GO:0008616">
    <property type="term" value="P:tRNA queuosine(34) biosynthetic process"/>
    <property type="evidence" value="ECO:0007669"/>
    <property type="project" value="UniProtKB-UniRule"/>
</dbReference>
<dbReference type="KEGG" id="tal:Thal_0784"/>
<evidence type="ECO:0000256" key="5">
    <source>
        <dbReference type="ARBA" id="ARBA00016895"/>
    </source>
</evidence>
<keyword evidence="11 17" id="KW-0408">Iron</keyword>
<protein>
    <recommendedName>
        <fullName evidence="5 17">Epoxyqueuosine reductase QueH</fullName>
        <ecNumber evidence="4 17">1.17.99.6</ecNumber>
    </recommendedName>
    <alternativeName>
        <fullName evidence="15 17">Queuosine biosynthesis protein QueH</fullName>
    </alternativeName>
</protein>
<keyword evidence="7 17" id="KW-0819">tRNA processing</keyword>
<dbReference type="eggNOG" id="COG1636">
    <property type="taxonomic scope" value="Bacteria"/>
</dbReference>
<keyword evidence="19" id="KW-1185">Reference proteome</keyword>
<evidence type="ECO:0000256" key="14">
    <source>
        <dbReference type="ARBA" id="ARBA00023284"/>
    </source>
</evidence>
<dbReference type="PANTHER" id="PTHR36701">
    <property type="entry name" value="EPOXYQUEUOSINE REDUCTASE QUEH"/>
    <property type="match status" value="1"/>
</dbReference>
<dbReference type="HAMAP" id="MF_02089">
    <property type="entry name" value="QueH"/>
    <property type="match status" value="1"/>
</dbReference>
<evidence type="ECO:0000256" key="2">
    <source>
        <dbReference type="ARBA" id="ARBA00004691"/>
    </source>
</evidence>
<dbReference type="EC" id="1.17.99.6" evidence="4 17"/>
<keyword evidence="12 17" id="KW-0411">Iron-sulfur</keyword>
<evidence type="ECO:0000313" key="18">
    <source>
        <dbReference type="EMBL" id="ADC89417.1"/>
    </source>
</evidence>
<keyword evidence="6 17" id="KW-0004">4Fe-4S</keyword>
<keyword evidence="9 17" id="KW-0671">Queuosine biosynthesis</keyword>
<feature type="binding site" evidence="17">
    <location>
        <position position="92"/>
    </location>
    <ligand>
        <name>[4Fe-4S] cluster</name>
        <dbReference type="ChEBI" id="CHEBI:49883"/>
    </ligand>
</feature>
<dbReference type="PANTHER" id="PTHR36701:SF1">
    <property type="entry name" value="EPOXYQUEUOSINE REDUCTASE QUEH"/>
    <property type="match status" value="1"/>
</dbReference>
<evidence type="ECO:0000256" key="11">
    <source>
        <dbReference type="ARBA" id="ARBA00023004"/>
    </source>
</evidence>
<dbReference type="OrthoDB" id="9801033at2"/>
<dbReference type="GO" id="GO:0051539">
    <property type="term" value="F:4 iron, 4 sulfur cluster binding"/>
    <property type="evidence" value="ECO:0007669"/>
    <property type="project" value="UniProtKB-UniRule"/>
</dbReference>
<evidence type="ECO:0000256" key="3">
    <source>
        <dbReference type="ARBA" id="ARBA00008207"/>
    </source>
</evidence>
<comment type="catalytic activity">
    <reaction evidence="16 17">
        <text>epoxyqueuosine(34) in tRNA + AH2 = queuosine(34) in tRNA + A + H2O</text>
        <dbReference type="Rhea" id="RHEA:32159"/>
        <dbReference type="Rhea" id="RHEA-COMP:18571"/>
        <dbReference type="Rhea" id="RHEA-COMP:18582"/>
        <dbReference type="ChEBI" id="CHEBI:13193"/>
        <dbReference type="ChEBI" id="CHEBI:15377"/>
        <dbReference type="ChEBI" id="CHEBI:17499"/>
        <dbReference type="ChEBI" id="CHEBI:194431"/>
        <dbReference type="ChEBI" id="CHEBI:194443"/>
        <dbReference type="EC" id="1.17.99.6"/>
    </reaction>
</comment>
<evidence type="ECO:0000256" key="9">
    <source>
        <dbReference type="ARBA" id="ARBA00022785"/>
    </source>
</evidence>
<organism evidence="18 19">
    <name type="scientific">Thermocrinis albus (strain DSM 14484 / JCM 11386 / HI 11/12)</name>
    <dbReference type="NCBI Taxonomy" id="638303"/>
    <lineage>
        <taxon>Bacteria</taxon>
        <taxon>Pseudomonadati</taxon>
        <taxon>Aquificota</taxon>
        <taxon>Aquificia</taxon>
        <taxon>Aquificales</taxon>
        <taxon>Aquificaceae</taxon>
        <taxon>Thermocrinis</taxon>
    </lineage>
</organism>
<evidence type="ECO:0000256" key="15">
    <source>
        <dbReference type="ARBA" id="ARBA00031446"/>
    </source>
</evidence>
<evidence type="ECO:0000256" key="8">
    <source>
        <dbReference type="ARBA" id="ARBA00022723"/>
    </source>
</evidence>
<accession>D3SQI0</accession>
<comment type="function">
    <text evidence="1 17">Catalyzes the conversion of epoxyqueuosine (oQ) to queuosine (Q), which is a hypermodified base found in the wobble positions of tRNA(Asp), tRNA(Asn), tRNA(His) and tRNA(Tyr).</text>
</comment>
<keyword evidence="14 17" id="KW-0676">Redox-active center</keyword>
<dbReference type="RefSeq" id="WP_012991823.1">
    <property type="nucleotide sequence ID" value="NC_013894.1"/>
</dbReference>
<evidence type="ECO:0000313" key="19">
    <source>
        <dbReference type="Proteomes" id="UP000002043"/>
    </source>
</evidence>
<dbReference type="Pfam" id="PF02677">
    <property type="entry name" value="QueH"/>
    <property type="match status" value="1"/>
</dbReference>
<dbReference type="HOGENOM" id="CLU_056003_0_0_0"/>
<dbReference type="GO" id="GO:0052693">
    <property type="term" value="F:epoxyqueuosine reductase activity"/>
    <property type="evidence" value="ECO:0007669"/>
    <property type="project" value="UniProtKB-UniRule"/>
</dbReference>
<proteinExistence type="inferred from homology"/>
<name>D3SQI0_THEAH</name>
<reference evidence="19" key="1">
    <citation type="journal article" date="2010" name="Stand. Genomic Sci.">
        <title>Complete genome sequence of Thermocrinis albus type strain (HI 11/12T).</title>
        <authorList>
            <person name="Wirth R."/>
            <person name="Sikorski J."/>
            <person name="Brambilla E."/>
            <person name="Misra M."/>
            <person name="Lapidus A."/>
            <person name="Copeland A."/>
            <person name="Nolan M."/>
            <person name="Lucas S."/>
            <person name="Chen F."/>
            <person name="Tice H."/>
            <person name="Cheng J.F."/>
            <person name="Han C."/>
            <person name="Detter J.C."/>
            <person name="Tapia R."/>
            <person name="Bruce D."/>
            <person name="Goodwin L."/>
            <person name="Pitluck S."/>
            <person name="Pati A."/>
            <person name="Anderson I."/>
            <person name="Ivanova N."/>
            <person name="Mavromatis K."/>
            <person name="Mikhailova N."/>
            <person name="Chen A."/>
            <person name="Palaniappan K."/>
            <person name="Bilek Y."/>
            <person name="Hader T."/>
            <person name="Land M."/>
            <person name="Hauser L."/>
            <person name="Chang Y.J."/>
            <person name="Jeffries C.D."/>
            <person name="Tindall B.J."/>
            <person name="Rohde M."/>
            <person name="Goker M."/>
            <person name="Bristow J."/>
            <person name="Eisen J.A."/>
            <person name="Markowitz V."/>
            <person name="Hugenholtz P."/>
            <person name="Kyrpides N.C."/>
            <person name="Klenk H.P."/>
        </authorList>
    </citation>
    <scope>NUCLEOTIDE SEQUENCE [LARGE SCALE GENOMIC DNA]</scope>
    <source>
        <strain evidence="19">DSM 14484 / JCM 11386 / HI 11/12</strain>
    </source>
</reference>
<dbReference type="UniPathway" id="UPA00392"/>
<keyword evidence="8 17" id="KW-0479">Metal-binding</keyword>
<dbReference type="STRING" id="638303.Thal_0784"/>
<keyword evidence="13 17" id="KW-1015">Disulfide bond</keyword>